<dbReference type="AlphaFoldDB" id="A0A1H1M5N0"/>
<sequence length="186" mass="20534">MGELRYSINVTVDGCCDHRVGIISDDFHRHHADNLARADGLIFGRITYQMMEDAWRRPEGDTTPESELDPFVAAIDPARKFVVSNTLDSVDWNSELIRGDLATAVRELKEQSVTGLATGGVTLPLALAELGLIDEFEFVVHPCIAGHGPYLFAGLSDVVDLELVDRSELEAGHAIQTYRPKNRSSR</sequence>
<reference evidence="3" key="1">
    <citation type="submission" date="2016-10" db="EMBL/GenBank/DDBJ databases">
        <authorList>
            <person name="Varghese N."/>
            <person name="Submissions S."/>
        </authorList>
    </citation>
    <scope>NUCLEOTIDE SEQUENCE [LARGE SCALE GENOMIC DNA]</scope>
    <source>
        <strain evidence="3">DSM 23676</strain>
    </source>
</reference>
<evidence type="ECO:0000313" key="3">
    <source>
        <dbReference type="Proteomes" id="UP000199597"/>
    </source>
</evidence>
<evidence type="ECO:0000259" key="1">
    <source>
        <dbReference type="Pfam" id="PF01872"/>
    </source>
</evidence>
<dbReference type="InterPro" id="IPR002734">
    <property type="entry name" value="RibDG_C"/>
</dbReference>
<dbReference type="OrthoDB" id="7949219at2"/>
<evidence type="ECO:0000313" key="2">
    <source>
        <dbReference type="EMBL" id="SDR81812.1"/>
    </source>
</evidence>
<keyword evidence="3" id="KW-1185">Reference proteome</keyword>
<feature type="domain" description="Bacterial bifunctional deaminase-reductase C-terminal" evidence="1">
    <location>
        <begin position="8"/>
        <end position="166"/>
    </location>
</feature>
<name>A0A1H1M5N0_9MICO</name>
<protein>
    <submittedName>
        <fullName evidence="2">Dihydrofolate reductase</fullName>
    </submittedName>
</protein>
<dbReference type="STRING" id="1136497.SAMN04489752_0344"/>
<dbReference type="EMBL" id="LT629766">
    <property type="protein sequence ID" value="SDR81812.1"/>
    <property type="molecule type" value="Genomic_DNA"/>
</dbReference>
<accession>A0A1H1M5N0</accession>
<dbReference type="GO" id="GO:0008703">
    <property type="term" value="F:5-amino-6-(5-phosphoribosylamino)uracil reductase activity"/>
    <property type="evidence" value="ECO:0007669"/>
    <property type="project" value="InterPro"/>
</dbReference>
<dbReference type="Proteomes" id="UP000199597">
    <property type="component" value="Chromosome I"/>
</dbReference>
<proteinExistence type="predicted"/>
<dbReference type="SUPFAM" id="SSF53597">
    <property type="entry name" value="Dihydrofolate reductase-like"/>
    <property type="match status" value="1"/>
</dbReference>
<dbReference type="Pfam" id="PF01872">
    <property type="entry name" value="RibD_C"/>
    <property type="match status" value="1"/>
</dbReference>
<dbReference type="InterPro" id="IPR024072">
    <property type="entry name" value="DHFR-like_dom_sf"/>
</dbReference>
<gene>
    <name evidence="2" type="ORF">SAMN04489752_0344</name>
</gene>
<dbReference type="GO" id="GO:0009231">
    <property type="term" value="P:riboflavin biosynthetic process"/>
    <property type="evidence" value="ECO:0007669"/>
    <property type="project" value="InterPro"/>
</dbReference>
<dbReference type="RefSeq" id="WP_092009455.1">
    <property type="nucleotide sequence ID" value="NZ_LT629766.1"/>
</dbReference>
<dbReference type="Gene3D" id="3.40.430.10">
    <property type="entry name" value="Dihydrofolate Reductase, subunit A"/>
    <property type="match status" value="1"/>
</dbReference>
<organism evidence="2 3">
    <name type="scientific">Brevibacterium siliguriense</name>
    <dbReference type="NCBI Taxonomy" id="1136497"/>
    <lineage>
        <taxon>Bacteria</taxon>
        <taxon>Bacillati</taxon>
        <taxon>Actinomycetota</taxon>
        <taxon>Actinomycetes</taxon>
        <taxon>Micrococcales</taxon>
        <taxon>Brevibacteriaceae</taxon>
        <taxon>Brevibacterium</taxon>
    </lineage>
</organism>